<organism evidence="2 3">
    <name type="scientific">Trachymyrmex cornetzi</name>
    <dbReference type="NCBI Taxonomy" id="471704"/>
    <lineage>
        <taxon>Eukaryota</taxon>
        <taxon>Metazoa</taxon>
        <taxon>Ecdysozoa</taxon>
        <taxon>Arthropoda</taxon>
        <taxon>Hexapoda</taxon>
        <taxon>Insecta</taxon>
        <taxon>Pterygota</taxon>
        <taxon>Neoptera</taxon>
        <taxon>Endopterygota</taxon>
        <taxon>Hymenoptera</taxon>
        <taxon>Apocrita</taxon>
        <taxon>Aculeata</taxon>
        <taxon>Formicoidea</taxon>
        <taxon>Formicidae</taxon>
        <taxon>Myrmicinae</taxon>
        <taxon>Trachymyrmex</taxon>
    </lineage>
</organism>
<dbReference type="InterPro" id="IPR049012">
    <property type="entry name" value="Mutator_transp_dom"/>
</dbReference>
<accession>A0A151J6X8</accession>
<sequence length="301" mass="33960">MEVDSIKEMFLASEEKYGVKYLNYIGDGDSKTFNAILKENPYGDDNPVTKNECIGHVAKRMGTRLRNVKKHHKLGGRGKLIEGLIKKISLYYGLAIRRNINSVEDMKNAILATYYHMISTDENPRHEYCPLGVDSWCKWNKAEASGIDPSSLKHPAPMHKDIQEHVFPIFENLSNDDLLQRCLGGHTQNANESFNATIWRIAPKHLNSGLKITEIAAYLAAGIFNEGFSSILRVMQQLELTIGTYCMSFANKRDEIRVSQEEHRSHSASKKARKARTDRLLTQNALFEEAEGLLYGAGIAD</sequence>
<gene>
    <name evidence="2" type="ORF">ALC57_08363</name>
</gene>
<dbReference type="Proteomes" id="UP000078492">
    <property type="component" value="Unassembled WGS sequence"/>
</dbReference>
<evidence type="ECO:0000259" key="1">
    <source>
        <dbReference type="Pfam" id="PF20700"/>
    </source>
</evidence>
<feature type="domain" description="Mutator-like transposase" evidence="1">
    <location>
        <begin position="1"/>
        <end position="137"/>
    </location>
</feature>
<dbReference type="EMBL" id="KQ979756">
    <property type="protein sequence ID" value="KYN19307.1"/>
    <property type="molecule type" value="Genomic_DNA"/>
</dbReference>
<dbReference type="KEGG" id="tcz:108761628"/>
<name>A0A151J6X8_9HYME</name>
<reference evidence="2 3" key="1">
    <citation type="submission" date="2015-09" db="EMBL/GenBank/DDBJ databases">
        <title>Trachymyrmex cornetzi WGS genome.</title>
        <authorList>
            <person name="Nygaard S."/>
            <person name="Hu H."/>
            <person name="Boomsma J."/>
            <person name="Zhang G."/>
        </authorList>
    </citation>
    <scope>NUCLEOTIDE SEQUENCE [LARGE SCALE GENOMIC DNA]</scope>
    <source>
        <strain evidence="2">Tcor2-1</strain>
        <tissue evidence="2">Whole body</tissue>
    </source>
</reference>
<keyword evidence="3" id="KW-1185">Reference proteome</keyword>
<evidence type="ECO:0000313" key="2">
    <source>
        <dbReference type="EMBL" id="KYN19307.1"/>
    </source>
</evidence>
<dbReference type="OrthoDB" id="8191111at2759"/>
<proteinExistence type="predicted"/>
<dbReference type="Pfam" id="PF20700">
    <property type="entry name" value="Mutator"/>
    <property type="match status" value="1"/>
</dbReference>
<protein>
    <recommendedName>
        <fullName evidence="1">Mutator-like transposase domain-containing protein</fullName>
    </recommendedName>
</protein>
<dbReference type="AlphaFoldDB" id="A0A151J6X8"/>
<evidence type="ECO:0000313" key="3">
    <source>
        <dbReference type="Proteomes" id="UP000078492"/>
    </source>
</evidence>